<organism evidence="1 2">
    <name type="scientific">Glycine soja</name>
    <name type="common">Wild soybean</name>
    <dbReference type="NCBI Taxonomy" id="3848"/>
    <lineage>
        <taxon>Eukaryota</taxon>
        <taxon>Viridiplantae</taxon>
        <taxon>Streptophyta</taxon>
        <taxon>Embryophyta</taxon>
        <taxon>Tracheophyta</taxon>
        <taxon>Spermatophyta</taxon>
        <taxon>Magnoliopsida</taxon>
        <taxon>eudicotyledons</taxon>
        <taxon>Gunneridae</taxon>
        <taxon>Pentapetalae</taxon>
        <taxon>rosids</taxon>
        <taxon>fabids</taxon>
        <taxon>Fabales</taxon>
        <taxon>Fabaceae</taxon>
        <taxon>Papilionoideae</taxon>
        <taxon>50 kb inversion clade</taxon>
        <taxon>NPAAA clade</taxon>
        <taxon>indigoferoid/millettioid clade</taxon>
        <taxon>Phaseoleae</taxon>
        <taxon>Glycine</taxon>
        <taxon>Glycine subgen. Soja</taxon>
    </lineage>
</organism>
<dbReference type="EMBL" id="QZWG01000016">
    <property type="protein sequence ID" value="RZB59182.1"/>
    <property type="molecule type" value="Genomic_DNA"/>
</dbReference>
<comment type="caution">
    <text evidence="1">The sequence shown here is derived from an EMBL/GenBank/DDBJ whole genome shotgun (WGS) entry which is preliminary data.</text>
</comment>
<protein>
    <recommendedName>
        <fullName evidence="3">Reverse transcriptase domain-containing protein</fullName>
    </recommendedName>
</protein>
<keyword evidence="2" id="KW-1185">Reference proteome</keyword>
<name>A0A445GD93_GLYSO</name>
<sequence length="253" mass="28622">MDKSDFEVCDFCVFLCANKWCPNGGIQVLKGDPLSPCLFILCAKAFSALLCKAMENQALHELKVCPRALLIISHLPFTDDNLIFARFTNEEALQLVSLLDTYEKASGQKINLKKSEVLTAKYFPNSSLLDAKKKLICLITLGVVFDSQKILRSMEQYGELVMAVFFPLPYSNSLNIWSDKWFPNSLDNVIHWDQNPDIDVSQTVSDIIIPDSNQWGVEKMRGMFSESTCLKVCSIPLRRTRMCGNLLMMESTQ</sequence>
<dbReference type="Proteomes" id="UP000289340">
    <property type="component" value="Chromosome 16"/>
</dbReference>
<reference evidence="1 2" key="1">
    <citation type="submission" date="2018-09" db="EMBL/GenBank/DDBJ databases">
        <title>A high-quality reference genome of wild soybean provides a powerful tool to mine soybean genomes.</title>
        <authorList>
            <person name="Xie M."/>
            <person name="Chung C.Y.L."/>
            <person name="Li M.-W."/>
            <person name="Wong F.-L."/>
            <person name="Chan T.-F."/>
            <person name="Lam H.-M."/>
        </authorList>
    </citation>
    <scope>NUCLEOTIDE SEQUENCE [LARGE SCALE GENOMIC DNA]</scope>
    <source>
        <strain evidence="2">cv. W05</strain>
        <tissue evidence="1">Hypocotyl of etiolated seedlings</tissue>
    </source>
</reference>
<gene>
    <name evidence="1" type="ORF">D0Y65_042453</name>
</gene>
<dbReference type="AlphaFoldDB" id="A0A445GD93"/>
<proteinExistence type="predicted"/>
<accession>A0A445GD93</accession>
<evidence type="ECO:0000313" key="1">
    <source>
        <dbReference type="EMBL" id="RZB59182.1"/>
    </source>
</evidence>
<evidence type="ECO:0000313" key="2">
    <source>
        <dbReference type="Proteomes" id="UP000289340"/>
    </source>
</evidence>
<evidence type="ECO:0008006" key="3">
    <source>
        <dbReference type="Google" id="ProtNLM"/>
    </source>
</evidence>